<dbReference type="EMBL" id="UINC01064579">
    <property type="protein sequence ID" value="SVB93385.1"/>
    <property type="molecule type" value="Genomic_DNA"/>
</dbReference>
<proteinExistence type="predicted"/>
<accession>A0A382I1Z3</accession>
<gene>
    <name evidence="2" type="ORF">METZ01_LOCUS246239</name>
</gene>
<keyword evidence="1" id="KW-1133">Transmembrane helix</keyword>
<evidence type="ECO:0000256" key="1">
    <source>
        <dbReference type="SAM" id="Phobius"/>
    </source>
</evidence>
<evidence type="ECO:0000313" key="2">
    <source>
        <dbReference type="EMBL" id="SVB93385.1"/>
    </source>
</evidence>
<sequence length="61" mass="6789">MAIGVVLILSAIATFIYGLLERSAGKDFNEIWMLAIVMFLGASVHLQKIGKRQKKNQKKKA</sequence>
<keyword evidence="1" id="KW-0812">Transmembrane</keyword>
<dbReference type="AlphaFoldDB" id="A0A382I1Z3"/>
<keyword evidence="1" id="KW-0472">Membrane</keyword>
<name>A0A382I1Z3_9ZZZZ</name>
<feature type="transmembrane region" description="Helical" evidence="1">
    <location>
        <begin position="28"/>
        <end position="46"/>
    </location>
</feature>
<reference evidence="2" key="1">
    <citation type="submission" date="2018-05" db="EMBL/GenBank/DDBJ databases">
        <authorList>
            <person name="Lanie J.A."/>
            <person name="Ng W.-L."/>
            <person name="Kazmierczak K.M."/>
            <person name="Andrzejewski T.M."/>
            <person name="Davidsen T.M."/>
            <person name="Wayne K.J."/>
            <person name="Tettelin H."/>
            <person name="Glass J.I."/>
            <person name="Rusch D."/>
            <person name="Podicherti R."/>
            <person name="Tsui H.-C.T."/>
            <person name="Winkler M.E."/>
        </authorList>
    </citation>
    <scope>NUCLEOTIDE SEQUENCE</scope>
</reference>
<protein>
    <submittedName>
        <fullName evidence="2">Uncharacterized protein</fullName>
    </submittedName>
</protein>
<organism evidence="2">
    <name type="scientific">marine metagenome</name>
    <dbReference type="NCBI Taxonomy" id="408172"/>
    <lineage>
        <taxon>unclassified sequences</taxon>
        <taxon>metagenomes</taxon>
        <taxon>ecological metagenomes</taxon>
    </lineage>
</organism>